<evidence type="ECO:0008006" key="3">
    <source>
        <dbReference type="Google" id="ProtNLM"/>
    </source>
</evidence>
<reference evidence="1" key="1">
    <citation type="journal article" date="2017" name="Nature">
        <title>The genome of Chenopodium quinoa.</title>
        <authorList>
            <person name="Jarvis D.E."/>
            <person name="Ho Y.S."/>
            <person name="Lightfoot D.J."/>
            <person name="Schmoeckel S.M."/>
            <person name="Li B."/>
            <person name="Borm T.J.A."/>
            <person name="Ohyanagi H."/>
            <person name="Mineta K."/>
            <person name="Michell C.T."/>
            <person name="Saber N."/>
            <person name="Kharbatia N.M."/>
            <person name="Rupper R.R."/>
            <person name="Sharp A.R."/>
            <person name="Dally N."/>
            <person name="Boughton B.A."/>
            <person name="Woo Y.H."/>
            <person name="Gao G."/>
            <person name="Schijlen E.G.W.M."/>
            <person name="Guo X."/>
            <person name="Momin A.A."/>
            <person name="Negrao S."/>
            <person name="Al-Babili S."/>
            <person name="Gehring C."/>
            <person name="Roessner U."/>
            <person name="Jung C."/>
            <person name="Murphy K."/>
            <person name="Arold S.T."/>
            <person name="Gojobori T."/>
            <person name="van der Linden C.G."/>
            <person name="van Loo E.N."/>
            <person name="Jellen E.N."/>
            <person name="Maughan P.J."/>
            <person name="Tester M."/>
        </authorList>
    </citation>
    <scope>NUCLEOTIDE SEQUENCE [LARGE SCALE GENOMIC DNA]</scope>
    <source>
        <strain evidence="1">cv. PI 614886</strain>
    </source>
</reference>
<evidence type="ECO:0000313" key="1">
    <source>
        <dbReference type="EnsemblPlants" id="AUR62039613-RA:cds"/>
    </source>
</evidence>
<dbReference type="AlphaFoldDB" id="A0A803N311"/>
<organism evidence="1 2">
    <name type="scientific">Chenopodium quinoa</name>
    <name type="common">Quinoa</name>
    <dbReference type="NCBI Taxonomy" id="63459"/>
    <lineage>
        <taxon>Eukaryota</taxon>
        <taxon>Viridiplantae</taxon>
        <taxon>Streptophyta</taxon>
        <taxon>Embryophyta</taxon>
        <taxon>Tracheophyta</taxon>
        <taxon>Spermatophyta</taxon>
        <taxon>Magnoliopsida</taxon>
        <taxon>eudicotyledons</taxon>
        <taxon>Gunneridae</taxon>
        <taxon>Pentapetalae</taxon>
        <taxon>Caryophyllales</taxon>
        <taxon>Chenopodiaceae</taxon>
        <taxon>Chenopodioideae</taxon>
        <taxon>Atripliceae</taxon>
        <taxon>Chenopodium</taxon>
    </lineage>
</organism>
<sequence>MLTPLPAVESACSMLQQEESQREILEFAGVESGSSAMYSRQQATQSTQGHERSLICGACGGKGHSQKRCWTVIGYPKWHHKYKTNPASTAAHTSAGNSITLTQEQFAKLLSHYLAANAVF</sequence>
<proteinExistence type="predicted"/>
<dbReference type="PANTHER" id="PTHR34222">
    <property type="entry name" value="GAG_PRE-INTEGRS DOMAIN-CONTAINING PROTEIN"/>
    <property type="match status" value="1"/>
</dbReference>
<name>A0A803N311_CHEQI</name>
<accession>A0A803N311</accession>
<reference evidence="1" key="2">
    <citation type="submission" date="2021-03" db="UniProtKB">
        <authorList>
            <consortium name="EnsemblPlants"/>
        </authorList>
    </citation>
    <scope>IDENTIFICATION</scope>
</reference>
<evidence type="ECO:0000313" key="2">
    <source>
        <dbReference type="Proteomes" id="UP000596660"/>
    </source>
</evidence>
<dbReference type="PANTHER" id="PTHR34222:SF97">
    <property type="entry name" value="CATALYTIC REGION, PUTATIVE-RELATED"/>
    <property type="match status" value="1"/>
</dbReference>
<protein>
    <recommendedName>
        <fullName evidence="3">CCHC-type domain-containing protein</fullName>
    </recommendedName>
</protein>
<dbReference type="Gramene" id="AUR62039613-RA">
    <property type="protein sequence ID" value="AUR62039613-RA:cds"/>
    <property type="gene ID" value="AUR62039613"/>
</dbReference>
<dbReference type="Proteomes" id="UP000596660">
    <property type="component" value="Unplaced"/>
</dbReference>
<keyword evidence="2" id="KW-1185">Reference proteome</keyword>
<dbReference type="EnsemblPlants" id="AUR62039613-RA">
    <property type="protein sequence ID" value="AUR62039613-RA:cds"/>
    <property type="gene ID" value="AUR62039613"/>
</dbReference>